<dbReference type="eggNOG" id="ENOG5032VH0">
    <property type="taxonomic scope" value="Bacteria"/>
</dbReference>
<dbReference type="Pfam" id="PF22262">
    <property type="entry name" value="DUF6950"/>
    <property type="match status" value="1"/>
</dbReference>
<dbReference type="STRING" id="633149.Bresu_1393"/>
<dbReference type="InterPro" id="IPR053802">
    <property type="entry name" value="DUF6950"/>
</dbReference>
<evidence type="ECO:0000313" key="3">
    <source>
        <dbReference type="Proteomes" id="UP000002696"/>
    </source>
</evidence>
<dbReference type="HOGENOM" id="CLU_153891_1_0_5"/>
<gene>
    <name evidence="2" type="ordered locus">Bresu_1393</name>
</gene>
<feature type="domain" description="DUF6950" evidence="1">
    <location>
        <begin position="2"/>
        <end position="127"/>
    </location>
</feature>
<dbReference type="KEGG" id="bsb:Bresu_1393"/>
<dbReference type="Proteomes" id="UP000002696">
    <property type="component" value="Chromosome"/>
</dbReference>
<dbReference type="AlphaFoldDB" id="D9QFZ1"/>
<accession>D9QFZ1</accession>
<dbReference type="EMBL" id="CP002102">
    <property type="protein sequence ID" value="ADL00705.1"/>
    <property type="molecule type" value="Genomic_DNA"/>
</dbReference>
<dbReference type="OrthoDB" id="6586924at2"/>
<name>D9QFZ1_BRESC</name>
<sequence length="130" mass="13953">MLDAFLETMAATPFVDGESDCALTLADWVMVATGFPDPASHLRGRYSTALQRERLVRAKGGLHAVVAECALLAGLRPASQPARGDVGTLRMGRQVLAGICTGQRWAVKSSRGVDVFFPDSVIFAWRVPHG</sequence>
<dbReference type="BioCyc" id="BSUB633149:G1GM8-1384-MONOMER"/>
<dbReference type="InParanoid" id="D9QFZ1"/>
<proteinExistence type="predicted"/>
<evidence type="ECO:0000313" key="2">
    <source>
        <dbReference type="EMBL" id="ADL00705.1"/>
    </source>
</evidence>
<keyword evidence="3" id="KW-1185">Reference proteome</keyword>
<protein>
    <recommendedName>
        <fullName evidence="1">DUF6950 domain-containing protein</fullName>
    </recommendedName>
</protein>
<evidence type="ECO:0000259" key="1">
    <source>
        <dbReference type="Pfam" id="PF22262"/>
    </source>
</evidence>
<dbReference type="RefSeq" id="WP_013268808.1">
    <property type="nucleotide sequence ID" value="NC_014375.1"/>
</dbReference>
<reference evidence="3" key="1">
    <citation type="journal article" date="2011" name="J. Bacteriol.">
        <title>Genome sequences of eight morphologically diverse alphaproteobacteria.</title>
        <authorList>
            <consortium name="US DOE Joint Genome Institute"/>
            <person name="Brown P.J."/>
            <person name="Kysela D.T."/>
            <person name="Buechlein A."/>
            <person name="Hemmerich C."/>
            <person name="Brun Y.V."/>
        </authorList>
    </citation>
    <scope>NUCLEOTIDE SEQUENCE [LARGE SCALE GENOMIC DNA]</scope>
    <source>
        <strain evidence="3">ATCC 15264 / DSM 4735 / LMG 14903 / NBRC 16000 / CB 81</strain>
    </source>
</reference>
<organism evidence="2 3">
    <name type="scientific">Brevundimonas subvibrioides (strain ATCC 15264 / DSM 4735 / LMG 14903 / NBRC 16000 / CB 81)</name>
    <name type="common">Caulobacter subvibrioides</name>
    <dbReference type="NCBI Taxonomy" id="633149"/>
    <lineage>
        <taxon>Bacteria</taxon>
        <taxon>Pseudomonadati</taxon>
        <taxon>Pseudomonadota</taxon>
        <taxon>Alphaproteobacteria</taxon>
        <taxon>Caulobacterales</taxon>
        <taxon>Caulobacteraceae</taxon>
        <taxon>Brevundimonas</taxon>
    </lineage>
</organism>